<proteinExistence type="predicted"/>
<dbReference type="AlphaFoldDB" id="X1GII5"/>
<organism evidence="2">
    <name type="scientific">marine sediment metagenome</name>
    <dbReference type="NCBI Taxonomy" id="412755"/>
    <lineage>
        <taxon>unclassified sequences</taxon>
        <taxon>metagenomes</taxon>
        <taxon>ecological metagenomes</taxon>
    </lineage>
</organism>
<evidence type="ECO:0000259" key="1">
    <source>
        <dbReference type="Pfam" id="PF18962"/>
    </source>
</evidence>
<evidence type="ECO:0000313" key="2">
    <source>
        <dbReference type="EMBL" id="GAH57736.1"/>
    </source>
</evidence>
<feature type="domain" description="Secretion system C-terminal sorting" evidence="1">
    <location>
        <begin position="26"/>
        <end position="69"/>
    </location>
</feature>
<dbReference type="EMBL" id="BARU01019860">
    <property type="protein sequence ID" value="GAH57736.1"/>
    <property type="molecule type" value="Genomic_DNA"/>
</dbReference>
<dbReference type="InterPro" id="IPR026444">
    <property type="entry name" value="Secre_tail"/>
</dbReference>
<reference evidence="2" key="1">
    <citation type="journal article" date="2014" name="Front. Microbiol.">
        <title>High frequency of phylogenetically diverse reductive dehalogenase-homologous genes in deep subseafloor sedimentary metagenomes.</title>
        <authorList>
            <person name="Kawai M."/>
            <person name="Futagami T."/>
            <person name="Toyoda A."/>
            <person name="Takaki Y."/>
            <person name="Nishi S."/>
            <person name="Hori S."/>
            <person name="Arai W."/>
            <person name="Tsubouchi T."/>
            <person name="Morono Y."/>
            <person name="Uchiyama I."/>
            <person name="Ito T."/>
            <person name="Fujiyama A."/>
            <person name="Inagaki F."/>
            <person name="Takami H."/>
        </authorList>
    </citation>
    <scope>NUCLEOTIDE SEQUENCE</scope>
    <source>
        <strain evidence="2">Expedition CK06-06</strain>
    </source>
</reference>
<accession>X1GII5</accession>
<dbReference type="NCBIfam" id="TIGR04183">
    <property type="entry name" value="Por_Secre_tail"/>
    <property type="match status" value="1"/>
</dbReference>
<sequence length="71" mass="8169">TRIYEYVPQGVEEKQTFTKDHPEVSISPNPFSDKLNINFSIEHSAEVTELKIYDATGRLVKEFGHTSNQEQ</sequence>
<protein>
    <recommendedName>
        <fullName evidence="1">Secretion system C-terminal sorting domain-containing protein</fullName>
    </recommendedName>
</protein>
<comment type="caution">
    <text evidence="2">The sequence shown here is derived from an EMBL/GenBank/DDBJ whole genome shotgun (WGS) entry which is preliminary data.</text>
</comment>
<name>X1GII5_9ZZZZ</name>
<gene>
    <name evidence="2" type="ORF">S03H2_32681</name>
</gene>
<feature type="non-terminal residue" evidence="2">
    <location>
        <position position="1"/>
    </location>
</feature>
<dbReference type="Pfam" id="PF18962">
    <property type="entry name" value="Por_Secre_tail"/>
    <property type="match status" value="1"/>
</dbReference>